<dbReference type="Proteomes" id="UP000005143">
    <property type="component" value="Unassembled WGS sequence"/>
</dbReference>
<dbReference type="OrthoDB" id="618894at2"/>
<gene>
    <name evidence="2" type="ORF">PAI11_36460</name>
</gene>
<comment type="caution">
    <text evidence="2">The sequence shown here is derived from an EMBL/GenBank/DDBJ whole genome shotgun (WGS) entry which is preliminary data.</text>
</comment>
<accession>H0E9X3</accession>
<evidence type="ECO:0000256" key="1">
    <source>
        <dbReference type="SAM" id="SignalP"/>
    </source>
</evidence>
<proteinExistence type="predicted"/>
<dbReference type="EMBL" id="AGUD01000273">
    <property type="protein sequence ID" value="EHN09521.1"/>
    <property type="molecule type" value="Genomic_DNA"/>
</dbReference>
<evidence type="ECO:0000313" key="2">
    <source>
        <dbReference type="EMBL" id="EHN09521.1"/>
    </source>
</evidence>
<organism evidence="2 3">
    <name type="scientific">Patulibacter medicamentivorans</name>
    <dbReference type="NCBI Taxonomy" id="1097667"/>
    <lineage>
        <taxon>Bacteria</taxon>
        <taxon>Bacillati</taxon>
        <taxon>Actinomycetota</taxon>
        <taxon>Thermoleophilia</taxon>
        <taxon>Solirubrobacterales</taxon>
        <taxon>Patulibacteraceae</taxon>
        <taxon>Patulibacter</taxon>
    </lineage>
</organism>
<sequence>MSRSRPATVPHRAPSLLAAASVAALLAAGSASAASLPAVAGPPSFTLTPKGGRTAILRDLGARLPEVSVGGVLADANRKAGPVGGALSPTPAGFQNGFSFNRGDNATDKWFPQGISGTGDATGGLVDGRRALLVSWYARNPVTKSGTVAPGVRVTFVTSEELAAARYRHVLLVRPRRAGGRASFTWTPSHAGGIAWVGTRLYVAETNSGLSVYDTRRIWRVRTGDKSRIGCDAASCQGADYRYVMPQVASYRSSGGLVFSSVAYDRASNSLVTGEYRKGQDGARIVRWPLNRGGALQTIGPKGRRVARASQVWVAQGVTNIQGVLTLGSTAYLSTSGGGHGLYVGPLGGSLSKRTWPTGAEDLTYAPASGRIYSLTEPEGRRAVFGVSR</sequence>
<keyword evidence="3" id="KW-1185">Reference proteome</keyword>
<dbReference type="RefSeq" id="WP_007577949.1">
    <property type="nucleotide sequence ID" value="NZ_AGUD01000273.1"/>
</dbReference>
<name>H0E9X3_9ACTN</name>
<keyword evidence="1" id="KW-0732">Signal</keyword>
<feature type="signal peptide" evidence="1">
    <location>
        <begin position="1"/>
        <end position="33"/>
    </location>
</feature>
<evidence type="ECO:0000313" key="3">
    <source>
        <dbReference type="Proteomes" id="UP000005143"/>
    </source>
</evidence>
<reference evidence="2 3" key="1">
    <citation type="journal article" date="2013" name="Biodegradation">
        <title>Quantitative proteomic analysis of ibuprofen-degrading Patulibacter sp. strain I11.</title>
        <authorList>
            <person name="Almeida B."/>
            <person name="Kjeldal H."/>
            <person name="Lolas I."/>
            <person name="Knudsen A.D."/>
            <person name="Carvalho G."/>
            <person name="Nielsen K.L."/>
            <person name="Barreto Crespo M.T."/>
            <person name="Stensballe A."/>
            <person name="Nielsen J.L."/>
        </authorList>
    </citation>
    <scope>NUCLEOTIDE SEQUENCE [LARGE SCALE GENOMIC DNA]</scope>
    <source>
        <strain evidence="2 3">I11</strain>
    </source>
</reference>
<protein>
    <submittedName>
        <fullName evidence="2">Secreted protein</fullName>
    </submittedName>
</protein>
<feature type="chain" id="PRO_5003531692" evidence="1">
    <location>
        <begin position="34"/>
        <end position="389"/>
    </location>
</feature>
<dbReference type="SUPFAM" id="SSF82171">
    <property type="entry name" value="DPP6 N-terminal domain-like"/>
    <property type="match status" value="1"/>
</dbReference>
<dbReference type="AlphaFoldDB" id="H0E9X3"/>